<dbReference type="InterPro" id="IPR003340">
    <property type="entry name" value="B3_DNA-bd"/>
</dbReference>
<keyword evidence="3" id="KW-0238">DNA-binding</keyword>
<dbReference type="GO" id="GO:0003700">
    <property type="term" value="F:DNA-binding transcription factor activity"/>
    <property type="evidence" value="ECO:0007669"/>
    <property type="project" value="InterPro"/>
</dbReference>
<keyword evidence="4" id="KW-0804">Transcription</keyword>
<dbReference type="InterPro" id="IPR013103">
    <property type="entry name" value="RVT_2"/>
</dbReference>
<dbReference type="InterPro" id="IPR044800">
    <property type="entry name" value="LEC2-like"/>
</dbReference>
<accession>A0A699HZ68</accession>
<organism evidence="7">
    <name type="scientific">Tanacetum cinerariifolium</name>
    <name type="common">Dalmatian daisy</name>
    <name type="synonym">Chrysanthemum cinerariifolium</name>
    <dbReference type="NCBI Taxonomy" id="118510"/>
    <lineage>
        <taxon>Eukaryota</taxon>
        <taxon>Viridiplantae</taxon>
        <taxon>Streptophyta</taxon>
        <taxon>Embryophyta</taxon>
        <taxon>Tracheophyta</taxon>
        <taxon>Spermatophyta</taxon>
        <taxon>Magnoliopsida</taxon>
        <taxon>eudicotyledons</taxon>
        <taxon>Gunneridae</taxon>
        <taxon>Pentapetalae</taxon>
        <taxon>asterids</taxon>
        <taxon>campanulids</taxon>
        <taxon>Asterales</taxon>
        <taxon>Asteraceae</taxon>
        <taxon>Asteroideae</taxon>
        <taxon>Anthemideae</taxon>
        <taxon>Anthemidinae</taxon>
        <taxon>Tanacetum</taxon>
    </lineage>
</organism>
<evidence type="ECO:0000256" key="2">
    <source>
        <dbReference type="ARBA" id="ARBA00023015"/>
    </source>
</evidence>
<dbReference type="EMBL" id="BKCJ010225142">
    <property type="protein sequence ID" value="GEY94607.1"/>
    <property type="molecule type" value="Genomic_DNA"/>
</dbReference>
<dbReference type="Pfam" id="PF02362">
    <property type="entry name" value="B3"/>
    <property type="match status" value="1"/>
</dbReference>
<proteinExistence type="predicted"/>
<dbReference type="SUPFAM" id="SSF101936">
    <property type="entry name" value="DNA-binding pseudobarrel domain"/>
    <property type="match status" value="1"/>
</dbReference>
<dbReference type="Pfam" id="PF07727">
    <property type="entry name" value="RVT_2"/>
    <property type="match status" value="1"/>
</dbReference>
<keyword evidence="5" id="KW-0539">Nucleus</keyword>
<dbReference type="PROSITE" id="PS50863">
    <property type="entry name" value="B3"/>
    <property type="match status" value="1"/>
</dbReference>
<reference evidence="7" key="1">
    <citation type="journal article" date="2019" name="Sci. Rep.">
        <title>Draft genome of Tanacetum cinerariifolium, the natural source of mosquito coil.</title>
        <authorList>
            <person name="Yamashiro T."/>
            <person name="Shiraishi A."/>
            <person name="Satake H."/>
            <person name="Nakayama K."/>
        </authorList>
    </citation>
    <scope>NUCLEOTIDE SEQUENCE</scope>
</reference>
<protein>
    <submittedName>
        <fullName evidence="7">AP2/ERF and B3 domain-containing transcription factor At1g50680-like</fullName>
    </submittedName>
</protein>
<evidence type="ECO:0000256" key="3">
    <source>
        <dbReference type="ARBA" id="ARBA00023125"/>
    </source>
</evidence>
<evidence type="ECO:0000256" key="5">
    <source>
        <dbReference type="ARBA" id="ARBA00023242"/>
    </source>
</evidence>
<evidence type="ECO:0000256" key="1">
    <source>
        <dbReference type="ARBA" id="ARBA00004123"/>
    </source>
</evidence>
<name>A0A699HZ68_TANCI</name>
<evidence type="ECO:0000313" key="7">
    <source>
        <dbReference type="EMBL" id="GEY94607.1"/>
    </source>
</evidence>
<keyword evidence="2" id="KW-0805">Transcription regulation</keyword>
<feature type="domain" description="TF-B3" evidence="6">
    <location>
        <begin position="188"/>
        <end position="270"/>
    </location>
</feature>
<dbReference type="CDD" id="cd10017">
    <property type="entry name" value="B3_DNA"/>
    <property type="match status" value="1"/>
</dbReference>
<dbReference type="Gene3D" id="2.40.330.10">
    <property type="entry name" value="DNA-binding pseudobarrel domain"/>
    <property type="match status" value="1"/>
</dbReference>
<dbReference type="PANTHER" id="PTHR31140:SF58">
    <property type="entry name" value="DNA-BINDING PROTEIN RAV1"/>
    <property type="match status" value="1"/>
</dbReference>
<dbReference type="InterPro" id="IPR015300">
    <property type="entry name" value="DNA-bd_pseudobarrel_sf"/>
</dbReference>
<dbReference type="PANTHER" id="PTHR31140">
    <property type="entry name" value="B3 DOMAIN-CONTAINING TRANSCRIPTION FACTOR ABI3"/>
    <property type="match status" value="1"/>
</dbReference>
<comment type="caution">
    <text evidence="7">The sequence shown here is derived from an EMBL/GenBank/DDBJ whole genome shotgun (WGS) entry which is preliminary data.</text>
</comment>
<gene>
    <name evidence="7" type="ORF">Tci_466581</name>
</gene>
<sequence length="270" mass="31939">MNCDFLETEYYYATQHSSQGESECLDILNWLRYVACGDERSHSTADESHLSTQPEDHVNVTQTAPNLIPKRGNLITYLIIYVDDMIVTGDDKEEITKLKKYLFTEFKMKDLGRLKYFLGIDVLRSKQRDLHVPKKFQSHLNMEVILKMIKDETYESKFNNFLREKSGKEKDDDLSVQKNCDNFRRLLFKKELTLSDVGKLSRLVVPKKFDVVYFPPVPDNDHSEGFVNDEVIFPFYDVDNKLWKFWYCYWKSSQSSVFTHGWNQFVKEKN</sequence>
<evidence type="ECO:0000256" key="4">
    <source>
        <dbReference type="ARBA" id="ARBA00023163"/>
    </source>
</evidence>
<comment type="subcellular location">
    <subcellularLocation>
        <location evidence="1">Nucleus</location>
    </subcellularLocation>
</comment>
<dbReference type="GO" id="GO:0003677">
    <property type="term" value="F:DNA binding"/>
    <property type="evidence" value="ECO:0007669"/>
    <property type="project" value="UniProtKB-KW"/>
</dbReference>
<dbReference type="GO" id="GO:0005634">
    <property type="term" value="C:nucleus"/>
    <property type="evidence" value="ECO:0007669"/>
    <property type="project" value="UniProtKB-SubCell"/>
</dbReference>
<dbReference type="AlphaFoldDB" id="A0A699HZ68"/>
<evidence type="ECO:0000259" key="6">
    <source>
        <dbReference type="PROSITE" id="PS50863"/>
    </source>
</evidence>